<dbReference type="RefSeq" id="WP_284369133.1">
    <property type="nucleotide sequence ID" value="NZ_BSNJ01000001.1"/>
</dbReference>
<dbReference type="CDD" id="cd05327">
    <property type="entry name" value="retinol-DH_like_SDR_c_like"/>
    <property type="match status" value="1"/>
</dbReference>
<keyword evidence="4" id="KW-1185">Reference proteome</keyword>
<dbReference type="InterPro" id="IPR002347">
    <property type="entry name" value="SDR_fam"/>
</dbReference>
<dbReference type="Pfam" id="PF00106">
    <property type="entry name" value="adh_short"/>
    <property type="match status" value="1"/>
</dbReference>
<evidence type="ECO:0000256" key="1">
    <source>
        <dbReference type="ARBA" id="ARBA00023002"/>
    </source>
</evidence>
<dbReference type="NCBIfam" id="NF004846">
    <property type="entry name" value="PRK06197.1"/>
    <property type="match status" value="1"/>
</dbReference>
<dbReference type="PANTHER" id="PTHR43157:SF31">
    <property type="entry name" value="PHOSPHATIDYLINOSITOL-GLYCAN BIOSYNTHESIS CLASS F PROTEIN"/>
    <property type="match status" value="1"/>
</dbReference>
<protein>
    <submittedName>
        <fullName evidence="3">Oxidoreductase</fullName>
    </submittedName>
</protein>
<dbReference type="Gene3D" id="3.40.50.720">
    <property type="entry name" value="NAD(P)-binding Rossmann-like Domain"/>
    <property type="match status" value="1"/>
</dbReference>
<dbReference type="EMBL" id="BSNJ01000001">
    <property type="protein sequence ID" value="GLQ19381.1"/>
    <property type="molecule type" value="Genomic_DNA"/>
</dbReference>
<comment type="similarity">
    <text evidence="2">Belongs to the short-chain dehydrogenases/reductases (SDR) family.</text>
</comment>
<dbReference type="SUPFAM" id="SSF51735">
    <property type="entry name" value="NAD(P)-binding Rossmann-fold domains"/>
    <property type="match status" value="1"/>
</dbReference>
<dbReference type="PRINTS" id="PR00081">
    <property type="entry name" value="GDHRDH"/>
</dbReference>
<dbReference type="Proteomes" id="UP001161390">
    <property type="component" value="Unassembled WGS sequence"/>
</dbReference>
<gene>
    <name evidence="3" type="ORF">GCM10007854_03360</name>
</gene>
<organism evidence="3 4">
    <name type="scientific">Algimonas porphyrae</name>
    <dbReference type="NCBI Taxonomy" id="1128113"/>
    <lineage>
        <taxon>Bacteria</taxon>
        <taxon>Pseudomonadati</taxon>
        <taxon>Pseudomonadota</taxon>
        <taxon>Alphaproteobacteria</taxon>
        <taxon>Maricaulales</taxon>
        <taxon>Robiginitomaculaceae</taxon>
        <taxon>Algimonas</taxon>
    </lineage>
</organism>
<sequence length="320" mass="33595">MNKPKPIHNSIKRGWTPDRVGDQTGKTVLITGGNSGIGLQAAKILAGKGADILLCARSEAKGQAAVDAVNAIGGGTARLVILDLADMASIQAAAKSVATLTDRVDVLVNNAGIMQTPELTTKDGFELQLGTNHLGHFLLNGLLYPLVEAADGRIVVVSSIAHKFGRLNLKDLMYANGGYTPTIAYGQSKLANIVYAFELQRRLDAAGSSVTAYAVHPGYSNTELQNTGPTGVLNLLYKPLNVLMAQPAEYGSYPTVLAATDPAAAPGGYYGPTGWQDARGPVGDSAVHPKALNEDKAANLWVQSEALVDFYWESVLPNAG</sequence>
<reference evidence="3" key="1">
    <citation type="journal article" date="2014" name="Int. J. Syst. Evol. Microbiol.">
        <title>Complete genome of a new Firmicutes species belonging to the dominant human colonic microbiota ('Ruminococcus bicirculans') reveals two chromosomes and a selective capacity to utilize plant glucans.</title>
        <authorList>
            <consortium name="NISC Comparative Sequencing Program"/>
            <person name="Wegmann U."/>
            <person name="Louis P."/>
            <person name="Goesmann A."/>
            <person name="Henrissat B."/>
            <person name="Duncan S.H."/>
            <person name="Flint H.J."/>
        </authorList>
    </citation>
    <scope>NUCLEOTIDE SEQUENCE</scope>
    <source>
        <strain evidence="3">NBRC 108216</strain>
    </source>
</reference>
<dbReference type="PRINTS" id="PR00080">
    <property type="entry name" value="SDRFAMILY"/>
</dbReference>
<accession>A0ABQ5UW39</accession>
<evidence type="ECO:0000256" key="2">
    <source>
        <dbReference type="RuleBase" id="RU000363"/>
    </source>
</evidence>
<comment type="caution">
    <text evidence="3">The sequence shown here is derived from an EMBL/GenBank/DDBJ whole genome shotgun (WGS) entry which is preliminary data.</text>
</comment>
<evidence type="ECO:0000313" key="4">
    <source>
        <dbReference type="Proteomes" id="UP001161390"/>
    </source>
</evidence>
<evidence type="ECO:0000313" key="3">
    <source>
        <dbReference type="EMBL" id="GLQ19381.1"/>
    </source>
</evidence>
<dbReference type="InterPro" id="IPR036291">
    <property type="entry name" value="NAD(P)-bd_dom_sf"/>
</dbReference>
<keyword evidence="1" id="KW-0560">Oxidoreductase</keyword>
<proteinExistence type="inferred from homology"/>
<dbReference type="PANTHER" id="PTHR43157">
    <property type="entry name" value="PHOSPHATIDYLINOSITOL-GLYCAN BIOSYNTHESIS CLASS F PROTEIN-RELATED"/>
    <property type="match status" value="1"/>
</dbReference>
<name>A0ABQ5UW39_9PROT</name>
<reference evidence="3" key="2">
    <citation type="submission" date="2023-01" db="EMBL/GenBank/DDBJ databases">
        <title>Draft genome sequence of Algimonas porphyrae strain NBRC 108216.</title>
        <authorList>
            <person name="Sun Q."/>
            <person name="Mori K."/>
        </authorList>
    </citation>
    <scope>NUCLEOTIDE SEQUENCE</scope>
    <source>
        <strain evidence="3">NBRC 108216</strain>
    </source>
</reference>